<reference evidence="1 2" key="2">
    <citation type="journal article" date="2021" name="Genomics">
        <title>High-quality reference genome for Clonorchis sinensis.</title>
        <authorList>
            <person name="Young N.D."/>
            <person name="Stroehlein A.J."/>
            <person name="Kinkar L."/>
            <person name="Wang T."/>
            <person name="Sohn W.M."/>
            <person name="Chang B.C.H."/>
            <person name="Kaur P."/>
            <person name="Weisz D."/>
            <person name="Dudchenko O."/>
            <person name="Aiden E.L."/>
            <person name="Korhonen P.K."/>
            <person name="Gasser R.B."/>
        </authorList>
    </citation>
    <scope>NUCLEOTIDE SEQUENCE [LARGE SCALE GENOMIC DNA]</scope>
    <source>
        <strain evidence="1">Cs-k2</strain>
    </source>
</reference>
<sequence length="159" mass="18492">MIGIPITIDNYRSQAVRFVGEFVEDSLGILLARPDSNPYMFQMIQPFKCHVWILFAGSLLLVAYLTHTVNRFSPIVEHRPKSAPMNTTVPIKETMWSSLMCLLFQAHDRFRPSWGSSRRRSPLVSVSLMFYFNPNWTDFDKYIHLQINLVLRETHVEAS</sequence>
<dbReference type="Proteomes" id="UP000286415">
    <property type="component" value="Unassembled WGS sequence"/>
</dbReference>
<proteinExistence type="predicted"/>
<dbReference type="OrthoDB" id="10312982at2759"/>
<evidence type="ECO:0000313" key="2">
    <source>
        <dbReference type="Proteomes" id="UP000286415"/>
    </source>
</evidence>
<protein>
    <submittedName>
        <fullName evidence="1">Glutamate receptor ionotropic, NMDA 1</fullName>
    </submittedName>
</protein>
<reference evidence="1 2" key="1">
    <citation type="journal article" date="2018" name="Biotechnol. Adv.">
        <title>Improved genomic resources and new bioinformatic workflow for the carcinogenic parasite Clonorchis sinensis: Biotechnological implications.</title>
        <authorList>
            <person name="Wang D."/>
            <person name="Korhonen P.K."/>
            <person name="Gasser R.B."/>
            <person name="Young N.D."/>
        </authorList>
    </citation>
    <scope>NUCLEOTIDE SEQUENCE [LARGE SCALE GENOMIC DNA]</scope>
    <source>
        <strain evidence="1">Cs-k2</strain>
    </source>
</reference>
<name>A0A419PJ94_CLOSI</name>
<keyword evidence="2" id="KW-1185">Reference proteome</keyword>
<dbReference type="EMBL" id="NIRI02000056">
    <property type="protein sequence ID" value="KAG5442819.1"/>
    <property type="molecule type" value="Genomic_DNA"/>
</dbReference>
<accession>A0A419PJ94</accession>
<dbReference type="Gene3D" id="1.10.287.70">
    <property type="match status" value="1"/>
</dbReference>
<dbReference type="STRING" id="79923.A0A419PJ94"/>
<comment type="caution">
    <text evidence="1">The sequence shown here is derived from an EMBL/GenBank/DDBJ whole genome shotgun (WGS) entry which is preliminary data.</text>
</comment>
<keyword evidence="1" id="KW-0675">Receptor</keyword>
<gene>
    <name evidence="1" type="ORF">CSKR_110816</name>
</gene>
<dbReference type="InParanoid" id="A0A419PJ94"/>
<dbReference type="AlphaFoldDB" id="A0A419PJ94"/>
<organism evidence="1 2">
    <name type="scientific">Clonorchis sinensis</name>
    <name type="common">Chinese liver fluke</name>
    <dbReference type="NCBI Taxonomy" id="79923"/>
    <lineage>
        <taxon>Eukaryota</taxon>
        <taxon>Metazoa</taxon>
        <taxon>Spiralia</taxon>
        <taxon>Lophotrochozoa</taxon>
        <taxon>Platyhelminthes</taxon>
        <taxon>Trematoda</taxon>
        <taxon>Digenea</taxon>
        <taxon>Opisthorchiida</taxon>
        <taxon>Opisthorchiata</taxon>
        <taxon>Opisthorchiidae</taxon>
        <taxon>Clonorchis</taxon>
    </lineage>
</organism>
<evidence type="ECO:0000313" key="1">
    <source>
        <dbReference type="EMBL" id="KAG5442819.1"/>
    </source>
</evidence>